<feature type="domain" description="Fibronectin type III-like" evidence="8">
    <location>
        <begin position="711"/>
        <end position="780"/>
    </location>
</feature>
<evidence type="ECO:0000256" key="5">
    <source>
        <dbReference type="ARBA" id="ARBA00023180"/>
    </source>
</evidence>
<comment type="caution">
    <text evidence="9">The sequence shown here is derived from an EMBL/GenBank/DDBJ whole genome shotgun (WGS) entry which is preliminary data.</text>
</comment>
<name>A0A5N6LVM5_9ASTR</name>
<dbReference type="InterPro" id="IPR017853">
    <property type="entry name" value="GH"/>
</dbReference>
<dbReference type="GO" id="GO:0009044">
    <property type="term" value="F:xylan 1,4-beta-xylosidase activity"/>
    <property type="evidence" value="ECO:0007669"/>
    <property type="project" value="InterPro"/>
</dbReference>
<dbReference type="InterPro" id="IPR036881">
    <property type="entry name" value="Glyco_hydro_3_C_sf"/>
</dbReference>
<dbReference type="InterPro" id="IPR002772">
    <property type="entry name" value="Glyco_hydro_3_C"/>
</dbReference>
<dbReference type="GO" id="GO:0046556">
    <property type="term" value="F:alpha-L-arabinofuranosidase activity"/>
    <property type="evidence" value="ECO:0007669"/>
    <property type="project" value="TreeGrafter"/>
</dbReference>
<dbReference type="InterPro" id="IPR013783">
    <property type="entry name" value="Ig-like_fold"/>
</dbReference>
<dbReference type="SUPFAM" id="SSF52279">
    <property type="entry name" value="Beta-D-glucan exohydrolase, C-terminal domain"/>
    <property type="match status" value="1"/>
</dbReference>
<evidence type="ECO:0000256" key="3">
    <source>
        <dbReference type="ARBA" id="ARBA00022729"/>
    </source>
</evidence>
<dbReference type="Pfam" id="PF01915">
    <property type="entry name" value="Glyco_hydro_3_C"/>
    <property type="match status" value="1"/>
</dbReference>
<keyword evidence="10" id="KW-1185">Reference proteome</keyword>
<organism evidence="9 10">
    <name type="scientific">Mikania micrantha</name>
    <name type="common">bitter vine</name>
    <dbReference type="NCBI Taxonomy" id="192012"/>
    <lineage>
        <taxon>Eukaryota</taxon>
        <taxon>Viridiplantae</taxon>
        <taxon>Streptophyta</taxon>
        <taxon>Embryophyta</taxon>
        <taxon>Tracheophyta</taxon>
        <taxon>Spermatophyta</taxon>
        <taxon>Magnoliopsida</taxon>
        <taxon>eudicotyledons</taxon>
        <taxon>Gunneridae</taxon>
        <taxon>Pentapetalae</taxon>
        <taxon>asterids</taxon>
        <taxon>campanulids</taxon>
        <taxon>Asterales</taxon>
        <taxon>Asteraceae</taxon>
        <taxon>Asteroideae</taxon>
        <taxon>Heliantheae alliance</taxon>
        <taxon>Eupatorieae</taxon>
        <taxon>Mikania</taxon>
    </lineage>
</organism>
<dbReference type="FunFam" id="3.20.20.300:FF:000004">
    <property type="entry name" value="probable beta-D-xylosidase 7"/>
    <property type="match status" value="1"/>
</dbReference>
<keyword evidence="5" id="KW-0325">Glycoprotein</keyword>
<dbReference type="PANTHER" id="PTHR42721:SF1">
    <property type="entry name" value="BETA-D-XYLOSIDASE 6-RELATED"/>
    <property type="match status" value="1"/>
</dbReference>
<keyword evidence="2" id="KW-0964">Secreted</keyword>
<accession>A0A5N6LVM5</accession>
<keyword evidence="3 7" id="KW-0732">Signal</keyword>
<protein>
    <recommendedName>
        <fullName evidence="8">Fibronectin type III-like domain-containing protein</fullName>
    </recommendedName>
</protein>
<dbReference type="GO" id="GO:0045493">
    <property type="term" value="P:xylan catabolic process"/>
    <property type="evidence" value="ECO:0007669"/>
    <property type="project" value="InterPro"/>
</dbReference>
<dbReference type="InterPro" id="IPR036962">
    <property type="entry name" value="Glyco_hydro_3_N_sf"/>
</dbReference>
<evidence type="ECO:0000256" key="4">
    <source>
        <dbReference type="ARBA" id="ARBA00022801"/>
    </source>
</evidence>
<evidence type="ECO:0000313" key="10">
    <source>
        <dbReference type="Proteomes" id="UP000326396"/>
    </source>
</evidence>
<dbReference type="InterPro" id="IPR026891">
    <property type="entry name" value="Fn3-like"/>
</dbReference>
<dbReference type="PANTHER" id="PTHR42721">
    <property type="entry name" value="SUGAR HYDROLASE-RELATED"/>
    <property type="match status" value="1"/>
</dbReference>
<dbReference type="OrthoDB" id="47059at2759"/>
<gene>
    <name evidence="9" type="ORF">E3N88_39041</name>
</gene>
<dbReference type="Gene3D" id="3.40.50.1700">
    <property type="entry name" value="Glycoside hydrolase family 3 C-terminal domain"/>
    <property type="match status" value="1"/>
</dbReference>
<comment type="subcellular location">
    <subcellularLocation>
        <location evidence="1">Secreted</location>
    </subcellularLocation>
</comment>
<dbReference type="Proteomes" id="UP000326396">
    <property type="component" value="Linkage Group LG8"/>
</dbReference>
<dbReference type="Gene3D" id="3.20.20.300">
    <property type="entry name" value="Glycoside hydrolase, family 3, N-terminal domain"/>
    <property type="match status" value="1"/>
</dbReference>
<dbReference type="GO" id="GO:0031222">
    <property type="term" value="P:arabinan catabolic process"/>
    <property type="evidence" value="ECO:0007669"/>
    <property type="project" value="TreeGrafter"/>
</dbReference>
<feature type="chain" id="PRO_5024424684" description="Fibronectin type III-like domain-containing protein" evidence="7">
    <location>
        <begin position="23"/>
        <end position="839"/>
    </location>
</feature>
<dbReference type="EMBL" id="SZYD01000018">
    <property type="protein sequence ID" value="KAD2805664.1"/>
    <property type="molecule type" value="Genomic_DNA"/>
</dbReference>
<reference evidence="9 10" key="1">
    <citation type="submission" date="2019-05" db="EMBL/GenBank/DDBJ databases">
        <title>Mikania micrantha, genome provides insights into the molecular mechanism of rapid growth.</title>
        <authorList>
            <person name="Liu B."/>
        </authorList>
    </citation>
    <scope>NUCLEOTIDE SEQUENCE [LARGE SCALE GENOMIC DNA]</scope>
    <source>
        <strain evidence="9">NLD-2019</strain>
        <tissue evidence="9">Leaf</tissue>
    </source>
</reference>
<sequence>MIPTTTVIFFLITTLIIPIIQSKPPNFPCQPPHHHYSFCNTSLPTRLRAQSLLSLLTLSDKINRLSNNDTGIPRLGIPPYEWWSESLHGIASNGPGVTFHGGPIAGATSFPQVILTASSFNRSLWGSIASAIAVEARAMYNVGQAGLTFWAPTINIFRDPRWGRGQESPGEDPTVVAAYAVEYVSGFQLGDLKIVDGKKMGGRRRALTGGGGGGDDELMVSACCKHFTAYDLENWGAYARYNFNAIVTKQDMQDTYEPPFRSCIQDGKASCLMCSYNAVNGIPACADHNLLQKARTQWRFNGYITSDCDAVATIYEYQNYTKSPEDAVAIALKAGTDINCGTYMLRHTKSAIRKGKVEEEDIDKALLNLFMVQLRLGLFDGDPLKGKFGKLGPKDVCTSDHKKLAREAVRQGVVLLKNDHKFLPLKKNGFSSLAVIGPMANVTNDLGGGYTGVPCSPTSIVEGLKRYVKKTTYASGCPDVACTSNAGFAEALSVTEEADYVIVVAGLDLTQETEDHDRFSLLLPGYQMALVTTIAATSDKPIVLVLTGGGPLDVSFAQGDSRVASIIWVGYPGEAGGRALAEIIFGDHNPSGKLPVTWYPESFTRVPMNNMNMRPDGSHDYPGRTYRFYTGDVVYGFGYGLSYSKYTYTILSAPNTLQVFKSLKTESNNMLQKKQGVYNFLYVDELEEQCDSLRFQMEVLVTNHGPFDGGAVVMVFARVPGSFKGAPLKQLVEFERVHTVSYKDAKVRVLIDSCKHLSIVDEFGTRILPLGEKLRDGEKKLKEHCCWFSRAVAATDSEEIWGGPRGGSDGLCGVKVTMRGQLLFVLHQDEGGLQFAYLH</sequence>
<evidence type="ECO:0000256" key="7">
    <source>
        <dbReference type="SAM" id="SignalP"/>
    </source>
</evidence>
<dbReference type="SUPFAM" id="SSF51445">
    <property type="entry name" value="(Trans)glycosidases"/>
    <property type="match status" value="1"/>
</dbReference>
<dbReference type="Gene3D" id="2.60.40.10">
    <property type="entry name" value="Immunoglobulins"/>
    <property type="match status" value="1"/>
</dbReference>
<proteinExistence type="predicted"/>
<dbReference type="AlphaFoldDB" id="A0A5N6LVM5"/>
<keyword evidence="6" id="KW-0326">Glycosidase</keyword>
<evidence type="ECO:0000259" key="8">
    <source>
        <dbReference type="SMART" id="SM01217"/>
    </source>
</evidence>
<dbReference type="InterPro" id="IPR001764">
    <property type="entry name" value="Glyco_hydro_3_N"/>
</dbReference>
<keyword evidence="4" id="KW-0378">Hydrolase</keyword>
<feature type="signal peptide" evidence="7">
    <location>
        <begin position="1"/>
        <end position="22"/>
    </location>
</feature>
<evidence type="ECO:0000256" key="2">
    <source>
        <dbReference type="ARBA" id="ARBA00022525"/>
    </source>
</evidence>
<dbReference type="SMART" id="SM01217">
    <property type="entry name" value="Fn3_like"/>
    <property type="match status" value="1"/>
</dbReference>
<dbReference type="InterPro" id="IPR044993">
    <property type="entry name" value="BXL"/>
</dbReference>
<dbReference type="GO" id="GO:0005576">
    <property type="term" value="C:extracellular region"/>
    <property type="evidence" value="ECO:0007669"/>
    <property type="project" value="UniProtKB-SubCell"/>
</dbReference>
<evidence type="ECO:0000313" key="9">
    <source>
        <dbReference type="EMBL" id="KAD2805664.1"/>
    </source>
</evidence>
<evidence type="ECO:0000256" key="6">
    <source>
        <dbReference type="ARBA" id="ARBA00023295"/>
    </source>
</evidence>
<dbReference type="FunFam" id="3.40.50.1700:FF:000001">
    <property type="entry name" value="probable beta-D-xylosidase 2"/>
    <property type="match status" value="1"/>
</dbReference>
<dbReference type="Pfam" id="PF00933">
    <property type="entry name" value="Glyco_hydro_3"/>
    <property type="match status" value="1"/>
</dbReference>
<evidence type="ECO:0000256" key="1">
    <source>
        <dbReference type="ARBA" id="ARBA00004613"/>
    </source>
</evidence>